<reference evidence="3 4" key="1">
    <citation type="submission" date="2017-11" db="EMBL/GenBank/DDBJ databases">
        <title>Comparitive Functional Genomics of Dry Heat Resistant strains isolated from the Viking Spacecraft.</title>
        <authorList>
            <person name="Seuylemezian A."/>
            <person name="Cooper K."/>
            <person name="Vaishampayan P."/>
        </authorList>
    </citation>
    <scope>NUCLEOTIDE SEQUENCE [LARGE SCALE GENOMIC DNA]</scope>
    <source>
        <strain evidence="3 4">V32-6</strain>
    </source>
</reference>
<keyword evidence="1" id="KW-0472">Membrane</keyword>
<feature type="transmembrane region" description="Helical" evidence="1">
    <location>
        <begin position="30"/>
        <end position="50"/>
    </location>
</feature>
<dbReference type="OrthoDB" id="9786100at2"/>
<name>A0A2N5HCU4_9BACI</name>
<dbReference type="Pfam" id="PF18159">
    <property type="entry name" value="S_4TM"/>
    <property type="match status" value="1"/>
</dbReference>
<dbReference type="PANTHER" id="PTHR43404">
    <property type="entry name" value="LIPOPOLYSACCHARIDE CHOLINEPHOSPHOTRANSFERASE LICD"/>
    <property type="match status" value="1"/>
</dbReference>
<evidence type="ECO:0000256" key="1">
    <source>
        <dbReference type="SAM" id="Phobius"/>
    </source>
</evidence>
<gene>
    <name evidence="3" type="ORF">CVD27_15305</name>
</gene>
<sequence>MMDILKQTRNYDNIKLLRARDYSYHQARKFNWFNIYLAVVPIIYSIISNITGFNLTQLIHLDKYISEKMSSVILSGLVYLLTLIISEKIKRLKEVSNYLREQYDCNVFNLPPNKYMSNLPGPEEIERYAKKQRDSELYPVWYGEKFTSDHLINTVVCQADNISYAAFLYKKLNRLLLIFSCALFLLIFIIIFVMNNLEEVFFDVLIPSFTIFSIIFKVTYKSTTIQREYQHLLNLIKEDAFTAAIDDIHLRMLQDKIFQTRLNDIITPIIIRKNLLRENNEYKEFFYKFKESICKGMIKQPQLPSEIPVYNLNFQDTYTMEDLHRPLLKMLKEVDKICKEKGLPYIMDGGTLLGSVRSQGFIPWDDDIDIGIKYGDRGNFYRILQECLSSDYSIECFEHDPYYSPVLPKFRIRLNQTEVIEKLPNASSNFQHKGLFIDVYTFDFALRSLWVDKLYRLLIMFPAYKLLTQLDILGKGKFKLYFLKKFYLHLESFYSKLPKNKEWISYSPSYLYRPLSPGPYYQSNKVFNGINELPFEDTHFQGPAEPHHILQQCYGDNYMLPNKTYVTILQHLKAVKL</sequence>
<dbReference type="AlphaFoldDB" id="A0A2N5HCU4"/>
<feature type="domain" description="LicD/FKTN/FKRP nucleotidyltransferase" evidence="2">
    <location>
        <begin position="338"/>
        <end position="555"/>
    </location>
</feature>
<comment type="caution">
    <text evidence="3">The sequence shown here is derived from an EMBL/GenBank/DDBJ whole genome shotgun (WGS) entry which is preliminary data.</text>
</comment>
<dbReference type="InterPro" id="IPR049920">
    <property type="entry name" value="IK1_05631-like"/>
</dbReference>
<keyword evidence="1" id="KW-0812">Transmembrane</keyword>
<dbReference type="InterPro" id="IPR052942">
    <property type="entry name" value="LPS_cholinephosphotransferase"/>
</dbReference>
<evidence type="ECO:0000313" key="4">
    <source>
        <dbReference type="Proteomes" id="UP000234950"/>
    </source>
</evidence>
<dbReference type="PANTHER" id="PTHR43404:SF2">
    <property type="entry name" value="LIPOPOLYSACCHARIDE CHOLINEPHOSPHOTRANSFERASE LICD"/>
    <property type="match status" value="1"/>
</dbReference>
<evidence type="ECO:0000259" key="2">
    <source>
        <dbReference type="Pfam" id="PF04991"/>
    </source>
</evidence>
<dbReference type="Pfam" id="PF04991">
    <property type="entry name" value="LicD"/>
    <property type="match status" value="1"/>
</dbReference>
<organism evidence="3 4">
    <name type="scientific">Neobacillus cucumis</name>
    <dbReference type="NCBI Taxonomy" id="1740721"/>
    <lineage>
        <taxon>Bacteria</taxon>
        <taxon>Bacillati</taxon>
        <taxon>Bacillota</taxon>
        <taxon>Bacilli</taxon>
        <taxon>Bacillales</taxon>
        <taxon>Bacillaceae</taxon>
        <taxon>Neobacillus</taxon>
    </lineage>
</organism>
<accession>A0A2N5HCU4</accession>
<feature type="transmembrane region" description="Helical" evidence="1">
    <location>
        <begin position="175"/>
        <end position="194"/>
    </location>
</feature>
<proteinExistence type="predicted"/>
<keyword evidence="4" id="KW-1185">Reference proteome</keyword>
<dbReference type="InterPro" id="IPR007074">
    <property type="entry name" value="LicD/FKTN/FKRP_NTP_transf"/>
</dbReference>
<keyword evidence="1" id="KW-1133">Transmembrane helix</keyword>
<protein>
    <recommendedName>
        <fullName evidence="2">LicD/FKTN/FKRP nucleotidyltransferase domain-containing protein</fullName>
    </recommendedName>
</protein>
<dbReference type="GO" id="GO:0009100">
    <property type="term" value="P:glycoprotein metabolic process"/>
    <property type="evidence" value="ECO:0007669"/>
    <property type="project" value="UniProtKB-ARBA"/>
</dbReference>
<evidence type="ECO:0000313" key="3">
    <source>
        <dbReference type="EMBL" id="PLS03339.1"/>
    </source>
</evidence>
<dbReference type="Proteomes" id="UP000234950">
    <property type="component" value="Unassembled WGS sequence"/>
</dbReference>
<feature type="transmembrane region" description="Helical" evidence="1">
    <location>
        <begin position="70"/>
        <end position="86"/>
    </location>
</feature>
<dbReference type="EMBL" id="PGVE01000058">
    <property type="protein sequence ID" value="PLS03339.1"/>
    <property type="molecule type" value="Genomic_DNA"/>
</dbReference>